<feature type="transmembrane region" description="Helical" evidence="7">
    <location>
        <begin position="46"/>
        <end position="65"/>
    </location>
</feature>
<feature type="transmembrane region" description="Helical" evidence="7">
    <location>
        <begin position="112"/>
        <end position="133"/>
    </location>
</feature>
<dbReference type="RefSeq" id="WP_113954998.1">
    <property type="nucleotide sequence ID" value="NZ_QNRT01000004.1"/>
</dbReference>
<feature type="domain" description="Histidine kinase" evidence="8">
    <location>
        <begin position="224"/>
        <end position="438"/>
    </location>
</feature>
<keyword evidence="7" id="KW-1133">Transmembrane helix</keyword>
<dbReference type="InterPro" id="IPR036097">
    <property type="entry name" value="HisK_dim/P_sf"/>
</dbReference>
<keyword evidence="5 10" id="KW-0418">Kinase</keyword>
<feature type="transmembrane region" description="Helical" evidence="7">
    <location>
        <begin position="140"/>
        <end position="157"/>
    </location>
</feature>
<dbReference type="PRINTS" id="PR00344">
    <property type="entry name" value="BCTRLSENSOR"/>
</dbReference>
<dbReference type="GO" id="GO:0009927">
    <property type="term" value="F:histidine phosphotransfer kinase activity"/>
    <property type="evidence" value="ECO:0007669"/>
    <property type="project" value="TreeGrafter"/>
</dbReference>
<organism evidence="10 11">
    <name type="scientific">Arenicella xantha</name>
    <dbReference type="NCBI Taxonomy" id="644221"/>
    <lineage>
        <taxon>Bacteria</taxon>
        <taxon>Pseudomonadati</taxon>
        <taxon>Pseudomonadota</taxon>
        <taxon>Gammaproteobacteria</taxon>
        <taxon>Arenicellales</taxon>
        <taxon>Arenicellaceae</taxon>
        <taxon>Arenicella</taxon>
    </lineage>
</organism>
<dbReference type="OrthoDB" id="9792854at2"/>
<evidence type="ECO:0000259" key="9">
    <source>
        <dbReference type="PROSITE" id="PS50110"/>
    </source>
</evidence>
<dbReference type="InterPro" id="IPR004358">
    <property type="entry name" value="Sig_transdc_His_kin-like_C"/>
</dbReference>
<evidence type="ECO:0000256" key="2">
    <source>
        <dbReference type="ARBA" id="ARBA00012438"/>
    </source>
</evidence>
<keyword evidence="7" id="KW-0472">Membrane</keyword>
<keyword evidence="4" id="KW-0808">Transferase</keyword>
<dbReference type="SMART" id="SM00388">
    <property type="entry name" value="HisKA"/>
    <property type="match status" value="1"/>
</dbReference>
<dbReference type="SMART" id="SM00387">
    <property type="entry name" value="HATPase_c"/>
    <property type="match status" value="1"/>
</dbReference>
<protein>
    <recommendedName>
        <fullName evidence="2">histidine kinase</fullName>
        <ecNumber evidence="2">2.7.13.3</ecNumber>
    </recommendedName>
</protein>
<dbReference type="InParanoid" id="A0A395JHR9"/>
<evidence type="ECO:0000313" key="11">
    <source>
        <dbReference type="Proteomes" id="UP000253083"/>
    </source>
</evidence>
<dbReference type="InterPro" id="IPR003594">
    <property type="entry name" value="HATPase_dom"/>
</dbReference>
<dbReference type="PANTHER" id="PTHR43047:SF9">
    <property type="entry name" value="HISTIDINE KINASE"/>
    <property type="match status" value="1"/>
</dbReference>
<dbReference type="InterPro" id="IPR003661">
    <property type="entry name" value="HisK_dim/P_dom"/>
</dbReference>
<dbReference type="GO" id="GO:0005886">
    <property type="term" value="C:plasma membrane"/>
    <property type="evidence" value="ECO:0007669"/>
    <property type="project" value="TreeGrafter"/>
</dbReference>
<dbReference type="SUPFAM" id="SSF47384">
    <property type="entry name" value="Homodimeric domain of signal transducing histidine kinase"/>
    <property type="match status" value="1"/>
</dbReference>
<comment type="catalytic activity">
    <reaction evidence="1">
        <text>ATP + protein L-histidine = ADP + protein N-phospho-L-histidine.</text>
        <dbReference type="EC" id="2.7.13.3"/>
    </reaction>
</comment>
<dbReference type="CDD" id="cd00156">
    <property type="entry name" value="REC"/>
    <property type="match status" value="1"/>
</dbReference>
<dbReference type="SMART" id="SM00448">
    <property type="entry name" value="REC"/>
    <property type="match status" value="1"/>
</dbReference>
<comment type="caution">
    <text evidence="10">The sequence shown here is derived from an EMBL/GenBank/DDBJ whole genome shotgun (WGS) entry which is preliminary data.</text>
</comment>
<dbReference type="InterPro" id="IPR011006">
    <property type="entry name" value="CheY-like_superfamily"/>
</dbReference>
<dbReference type="Gene3D" id="3.40.50.2300">
    <property type="match status" value="1"/>
</dbReference>
<dbReference type="Pfam" id="PF02518">
    <property type="entry name" value="HATPase_c"/>
    <property type="match status" value="1"/>
</dbReference>
<gene>
    <name evidence="10" type="ORF">DFR28_10455</name>
</gene>
<dbReference type="SUPFAM" id="SSF52172">
    <property type="entry name" value="CheY-like"/>
    <property type="match status" value="1"/>
</dbReference>
<evidence type="ECO:0000256" key="4">
    <source>
        <dbReference type="ARBA" id="ARBA00022679"/>
    </source>
</evidence>
<dbReference type="GO" id="GO:0000155">
    <property type="term" value="F:phosphorelay sensor kinase activity"/>
    <property type="evidence" value="ECO:0007669"/>
    <property type="project" value="InterPro"/>
</dbReference>
<dbReference type="PROSITE" id="PS50109">
    <property type="entry name" value="HIS_KIN"/>
    <property type="match status" value="1"/>
</dbReference>
<evidence type="ECO:0000256" key="7">
    <source>
        <dbReference type="SAM" id="Phobius"/>
    </source>
</evidence>
<dbReference type="PANTHER" id="PTHR43047">
    <property type="entry name" value="TWO-COMPONENT HISTIDINE PROTEIN KINASE"/>
    <property type="match status" value="1"/>
</dbReference>
<dbReference type="InterPro" id="IPR001789">
    <property type="entry name" value="Sig_transdc_resp-reg_receiver"/>
</dbReference>
<evidence type="ECO:0000256" key="1">
    <source>
        <dbReference type="ARBA" id="ARBA00000085"/>
    </source>
</evidence>
<keyword evidence="7" id="KW-0812">Transmembrane</keyword>
<evidence type="ECO:0000313" key="10">
    <source>
        <dbReference type="EMBL" id="RBP49129.1"/>
    </source>
</evidence>
<evidence type="ECO:0000256" key="5">
    <source>
        <dbReference type="ARBA" id="ARBA00022777"/>
    </source>
</evidence>
<feature type="domain" description="Response regulatory" evidence="9">
    <location>
        <begin position="459"/>
        <end position="576"/>
    </location>
</feature>
<dbReference type="AlphaFoldDB" id="A0A395JHR9"/>
<dbReference type="Proteomes" id="UP000253083">
    <property type="component" value="Unassembled WGS sequence"/>
</dbReference>
<dbReference type="Gene3D" id="3.30.565.10">
    <property type="entry name" value="Histidine kinase-like ATPase, C-terminal domain"/>
    <property type="match status" value="1"/>
</dbReference>
<dbReference type="SUPFAM" id="SSF55874">
    <property type="entry name" value="ATPase domain of HSP90 chaperone/DNA topoisomerase II/histidine kinase"/>
    <property type="match status" value="1"/>
</dbReference>
<evidence type="ECO:0000256" key="6">
    <source>
        <dbReference type="PROSITE-ProRule" id="PRU00169"/>
    </source>
</evidence>
<evidence type="ECO:0000259" key="8">
    <source>
        <dbReference type="PROSITE" id="PS50109"/>
    </source>
</evidence>
<dbReference type="EMBL" id="QNRT01000004">
    <property type="protein sequence ID" value="RBP49129.1"/>
    <property type="molecule type" value="Genomic_DNA"/>
</dbReference>
<feature type="transmembrane region" description="Helical" evidence="7">
    <location>
        <begin position="86"/>
        <end position="106"/>
    </location>
</feature>
<dbReference type="Pfam" id="PF00512">
    <property type="entry name" value="HisKA"/>
    <property type="match status" value="1"/>
</dbReference>
<dbReference type="Gene3D" id="1.10.287.130">
    <property type="match status" value="1"/>
</dbReference>
<dbReference type="InterPro" id="IPR005467">
    <property type="entry name" value="His_kinase_dom"/>
</dbReference>
<dbReference type="PROSITE" id="PS50110">
    <property type="entry name" value="RESPONSE_REGULATORY"/>
    <property type="match status" value="1"/>
</dbReference>
<feature type="modified residue" description="4-aspartylphosphate" evidence="6">
    <location>
        <position position="510"/>
    </location>
</feature>
<dbReference type="Pfam" id="PF00072">
    <property type="entry name" value="Response_reg"/>
    <property type="match status" value="1"/>
</dbReference>
<dbReference type="EC" id="2.7.13.3" evidence="2"/>
<proteinExistence type="predicted"/>
<feature type="transmembrane region" description="Helical" evidence="7">
    <location>
        <begin position="163"/>
        <end position="182"/>
    </location>
</feature>
<accession>A0A395JHR9</accession>
<keyword evidence="3 6" id="KW-0597">Phosphoprotein</keyword>
<reference evidence="10 11" key="1">
    <citation type="submission" date="2018-06" db="EMBL/GenBank/DDBJ databases">
        <title>Genomic Encyclopedia of Type Strains, Phase IV (KMG-IV): sequencing the most valuable type-strain genomes for metagenomic binning, comparative biology and taxonomic classification.</title>
        <authorList>
            <person name="Goeker M."/>
        </authorList>
    </citation>
    <scope>NUCLEOTIDE SEQUENCE [LARGE SCALE GENOMIC DNA]</scope>
    <source>
        <strain evidence="10 11">DSM 24032</strain>
    </source>
</reference>
<sequence length="582" mass="65232">MPMKPIDFHVKKQTLEVLLNRRTPNWALLTLVLTFSFFYWRHDPTAVVIFCLIPNLLIVTLRGFWLYPMFDRAEVTSYNIDRLLKLYAANVALTGITWSIALPMFFTPANTLLLLVFSFVYFILIVSGTVALAAHRPSYFVYWLPFSISLPLLFFIYDNGQYASFGVGTIFFNIFILYLYNVTNTEVVDLIRVQLEKQNLAESLEEKRVVAEKAVDDKNRFLAAASHDLRQPLHTTGLLLSALHEHVKTETGQQLLEGVSNSMNALNNSFNSLLDVSKLDAGVVEVSQKNIPLHDLFQEISEEFSSQAEGKGIKFEIDHTKHFVYTDPVLLMRILRNLLSNAVKYTENGTISIVANSKRNGNLCISISDSGPGIPAEEADNIFSEYYQLHNPERDRNQGFGLGLAIVKRLCDLLDLPLTFDTAVGHGTTFKLEVRPGTETASQKPVETSANIGDLLDKSILVIDDDLSVLNGMDKLLTSWGCQVFCAESEDQAVALMSGLNRPPDVTIADYRLRNDKVGTDACQRIQEEFNQEIPSIIVTGDTSPERLQQVVNSGFQLLHKPVSPEQLLAVIHDALRLKPSS</sequence>
<dbReference type="InterPro" id="IPR036890">
    <property type="entry name" value="HATPase_C_sf"/>
</dbReference>
<keyword evidence="11" id="KW-1185">Reference proteome</keyword>
<dbReference type="CDD" id="cd00082">
    <property type="entry name" value="HisKA"/>
    <property type="match status" value="1"/>
</dbReference>
<evidence type="ECO:0000256" key="3">
    <source>
        <dbReference type="ARBA" id="ARBA00022553"/>
    </source>
</evidence>
<name>A0A395JHR9_9GAMM</name>